<dbReference type="PANTHER" id="PTHR45436">
    <property type="entry name" value="SENSOR HISTIDINE KINASE YKOH"/>
    <property type="match status" value="1"/>
</dbReference>
<feature type="domain" description="Histidine kinase" evidence="9">
    <location>
        <begin position="232"/>
        <end position="440"/>
    </location>
</feature>
<reference evidence="10 11" key="1">
    <citation type="submission" date="2016-11" db="EMBL/GenBank/DDBJ databases">
        <title>Complete genome sequence of Sulfitobacter sp. AM1-D1, a toxic bacteria associated with marine dinoflagellate Alexandrium minutum in East China Sea.</title>
        <authorList>
            <person name="Yang Q."/>
            <person name="Zhang X."/>
            <person name="Tian X."/>
        </authorList>
    </citation>
    <scope>NUCLEOTIDE SEQUENCE [LARGE SCALE GENOMIC DNA]</scope>
    <source>
        <strain evidence="10 11">AM1-D1</strain>
    </source>
</reference>
<dbReference type="InterPro" id="IPR003661">
    <property type="entry name" value="HisK_dim/P_dom"/>
</dbReference>
<dbReference type="PANTHER" id="PTHR45436:SF16">
    <property type="entry name" value="HISTIDINE KINASE"/>
    <property type="match status" value="1"/>
</dbReference>
<dbReference type="Pfam" id="PF02518">
    <property type="entry name" value="HATPase_c"/>
    <property type="match status" value="1"/>
</dbReference>
<dbReference type="InterPro" id="IPR036097">
    <property type="entry name" value="HisK_dim/P_sf"/>
</dbReference>
<dbReference type="EC" id="2.7.13.3" evidence="2"/>
<dbReference type="Gene3D" id="1.10.287.130">
    <property type="match status" value="1"/>
</dbReference>
<dbReference type="EMBL" id="CP018076">
    <property type="protein sequence ID" value="APE45377.1"/>
    <property type="molecule type" value="Genomic_DNA"/>
</dbReference>
<dbReference type="Proteomes" id="UP000181897">
    <property type="component" value="Chromosome"/>
</dbReference>
<dbReference type="InterPro" id="IPR050428">
    <property type="entry name" value="TCS_sensor_his_kinase"/>
</dbReference>
<sequence>MIPPRHSLLRSLLTALALPGIAAVVVGCAIVYALFKDEYDELLDQSLTDKAHLLLQLRESAGSPAPTVFEDPSLDPAERTRFWFLDAAGAVTGLSELAEPFEVPGLDPGTFITANGHRLVMLESDRVPGLRVVLAEPLVERNEAILDVMSAVVLGFVLLGVLSSAATFIAVRRSAGIVAALSADIAAKNEHDLSPVDRRHTFAEIEPAVATLDMLMARLDTALQAERAFATNAAHELRTPLAIALAQAQRLKSTTSDPATATRVAEIETGLKRLVRLVERLLQLSRAQSGIGLNAPVTDIAPVIDMLMRELGGAHTQADAPVLIGTTAPWPCRLDPDALGIILNNLFDNAAKHGEGPVTVDAGTPGRIVVANDCAPLSETDVSDIKRRFGRRAPTTDGFGLGLSIVQELCNQAGCGFDFQSPRPGDTRGVAVTVTFPPREDAT</sequence>
<dbReference type="PROSITE" id="PS50109">
    <property type="entry name" value="HIS_KIN"/>
    <property type="match status" value="1"/>
</dbReference>
<feature type="transmembrane region" description="Helical" evidence="8">
    <location>
        <begin position="12"/>
        <end position="35"/>
    </location>
</feature>
<name>A0A1J0WLX2_9RHOB</name>
<dbReference type="GO" id="GO:0000155">
    <property type="term" value="F:phosphorelay sensor kinase activity"/>
    <property type="evidence" value="ECO:0007669"/>
    <property type="project" value="InterPro"/>
</dbReference>
<keyword evidence="6 10" id="KW-0418">Kinase</keyword>
<keyword evidence="3" id="KW-0597">Phosphoprotein</keyword>
<evidence type="ECO:0000256" key="8">
    <source>
        <dbReference type="SAM" id="Phobius"/>
    </source>
</evidence>
<dbReference type="AlphaFoldDB" id="A0A1J0WLX2"/>
<comment type="catalytic activity">
    <reaction evidence="1">
        <text>ATP + protein L-histidine = ADP + protein N-phospho-L-histidine.</text>
        <dbReference type="EC" id="2.7.13.3"/>
    </reaction>
</comment>
<accession>A0A1J0WLX2</accession>
<feature type="transmembrane region" description="Helical" evidence="8">
    <location>
        <begin position="148"/>
        <end position="171"/>
    </location>
</feature>
<evidence type="ECO:0000256" key="5">
    <source>
        <dbReference type="ARBA" id="ARBA00022692"/>
    </source>
</evidence>
<evidence type="ECO:0000313" key="11">
    <source>
        <dbReference type="Proteomes" id="UP000181897"/>
    </source>
</evidence>
<dbReference type="SMART" id="SM00387">
    <property type="entry name" value="HATPase_c"/>
    <property type="match status" value="1"/>
</dbReference>
<dbReference type="STRING" id="1917485.BOO69_08455"/>
<keyword evidence="5 8" id="KW-0812">Transmembrane</keyword>
<evidence type="ECO:0000259" key="9">
    <source>
        <dbReference type="PROSITE" id="PS50109"/>
    </source>
</evidence>
<dbReference type="PROSITE" id="PS51257">
    <property type="entry name" value="PROKAR_LIPOPROTEIN"/>
    <property type="match status" value="1"/>
</dbReference>
<dbReference type="SUPFAM" id="SSF47384">
    <property type="entry name" value="Homodimeric domain of signal transducing histidine kinase"/>
    <property type="match status" value="1"/>
</dbReference>
<proteinExistence type="predicted"/>
<dbReference type="CDD" id="cd00082">
    <property type="entry name" value="HisKA"/>
    <property type="match status" value="1"/>
</dbReference>
<dbReference type="Pfam" id="PF00512">
    <property type="entry name" value="HisKA"/>
    <property type="match status" value="1"/>
</dbReference>
<dbReference type="SMART" id="SM00388">
    <property type="entry name" value="HisKA"/>
    <property type="match status" value="1"/>
</dbReference>
<organism evidence="10 11">
    <name type="scientific">Sulfitobacter alexandrii</name>
    <dbReference type="NCBI Taxonomy" id="1917485"/>
    <lineage>
        <taxon>Bacteria</taxon>
        <taxon>Pseudomonadati</taxon>
        <taxon>Pseudomonadota</taxon>
        <taxon>Alphaproteobacteria</taxon>
        <taxon>Rhodobacterales</taxon>
        <taxon>Roseobacteraceae</taxon>
        <taxon>Sulfitobacter</taxon>
    </lineage>
</organism>
<evidence type="ECO:0000256" key="1">
    <source>
        <dbReference type="ARBA" id="ARBA00000085"/>
    </source>
</evidence>
<dbReference type="InterPro" id="IPR003594">
    <property type="entry name" value="HATPase_dom"/>
</dbReference>
<evidence type="ECO:0000256" key="3">
    <source>
        <dbReference type="ARBA" id="ARBA00022553"/>
    </source>
</evidence>
<evidence type="ECO:0000256" key="6">
    <source>
        <dbReference type="ARBA" id="ARBA00022777"/>
    </source>
</evidence>
<evidence type="ECO:0000256" key="2">
    <source>
        <dbReference type="ARBA" id="ARBA00012438"/>
    </source>
</evidence>
<keyword evidence="7 8" id="KW-1133">Transmembrane helix</keyword>
<keyword evidence="4" id="KW-0808">Transferase</keyword>
<dbReference type="InterPro" id="IPR005467">
    <property type="entry name" value="His_kinase_dom"/>
</dbReference>
<dbReference type="InterPro" id="IPR036890">
    <property type="entry name" value="HATPase_C_sf"/>
</dbReference>
<keyword evidence="8" id="KW-0472">Membrane</keyword>
<evidence type="ECO:0000256" key="7">
    <source>
        <dbReference type="ARBA" id="ARBA00022989"/>
    </source>
</evidence>
<dbReference type="KEGG" id="suam:BOO69_08455"/>
<dbReference type="SUPFAM" id="SSF55874">
    <property type="entry name" value="ATPase domain of HSP90 chaperone/DNA topoisomerase II/histidine kinase"/>
    <property type="match status" value="1"/>
</dbReference>
<keyword evidence="11" id="KW-1185">Reference proteome</keyword>
<dbReference type="GO" id="GO:0005886">
    <property type="term" value="C:plasma membrane"/>
    <property type="evidence" value="ECO:0007669"/>
    <property type="project" value="TreeGrafter"/>
</dbReference>
<evidence type="ECO:0000313" key="10">
    <source>
        <dbReference type="EMBL" id="APE45377.1"/>
    </source>
</evidence>
<dbReference type="OrthoDB" id="9809766at2"/>
<protein>
    <recommendedName>
        <fullName evidence="2">histidine kinase</fullName>
        <ecNumber evidence="2">2.7.13.3</ecNumber>
    </recommendedName>
</protein>
<gene>
    <name evidence="10" type="ORF">BOO69_08455</name>
</gene>
<evidence type="ECO:0000256" key="4">
    <source>
        <dbReference type="ARBA" id="ARBA00022679"/>
    </source>
</evidence>
<dbReference type="Gene3D" id="3.30.565.10">
    <property type="entry name" value="Histidine kinase-like ATPase, C-terminal domain"/>
    <property type="match status" value="1"/>
</dbReference>